<accession>A0ABY5YAE8</accession>
<keyword evidence="2" id="KW-1185">Reference proteome</keyword>
<proteinExistence type="predicted"/>
<dbReference type="Proteomes" id="UP001059209">
    <property type="component" value="Chromosome"/>
</dbReference>
<evidence type="ECO:0000313" key="2">
    <source>
        <dbReference type="Proteomes" id="UP001059209"/>
    </source>
</evidence>
<gene>
    <name evidence="1" type="ORF">NYZ99_06880</name>
</gene>
<protein>
    <submittedName>
        <fullName evidence="1">Uncharacterized protein</fullName>
    </submittedName>
</protein>
<sequence length="40" mass="4248">MGPAGDYDIYVRDSGGCISFDIATVIQLDLRPSGTHVYSG</sequence>
<evidence type="ECO:0000313" key="1">
    <source>
        <dbReference type="EMBL" id="UWX56035.1"/>
    </source>
</evidence>
<reference evidence="1" key="1">
    <citation type="submission" date="2022-09" db="EMBL/GenBank/DDBJ databases">
        <title>Maribacter litopenaei sp. nov., isolated from the intestinal tract of the Pacific White Shrimp, Litopenaeus vannamei.</title>
        <authorList>
            <person name="Kim S.Y."/>
            <person name="Hwang C.Y."/>
        </authorList>
    </citation>
    <scope>NUCLEOTIDE SEQUENCE</scope>
    <source>
        <strain evidence="1">HL-LV01</strain>
    </source>
</reference>
<dbReference type="EMBL" id="CP104205">
    <property type="protein sequence ID" value="UWX56035.1"/>
    <property type="molecule type" value="Genomic_DNA"/>
</dbReference>
<name>A0ABY5YAE8_9FLAO</name>
<dbReference type="RefSeq" id="WP_260574555.1">
    <property type="nucleotide sequence ID" value="NZ_CP104205.1"/>
</dbReference>
<organism evidence="1 2">
    <name type="scientific">Maribacter litopenaei</name>
    <dbReference type="NCBI Taxonomy" id="2976127"/>
    <lineage>
        <taxon>Bacteria</taxon>
        <taxon>Pseudomonadati</taxon>
        <taxon>Bacteroidota</taxon>
        <taxon>Flavobacteriia</taxon>
        <taxon>Flavobacteriales</taxon>
        <taxon>Flavobacteriaceae</taxon>
        <taxon>Maribacter</taxon>
    </lineage>
</organism>